<dbReference type="GO" id="GO:0006355">
    <property type="term" value="P:regulation of DNA-templated transcription"/>
    <property type="evidence" value="ECO:0007669"/>
    <property type="project" value="InterPro"/>
</dbReference>
<sequence length="543" mass="59832">MDGCIAPRLVLNDVTVNLSAGTLQNASGSDIPLRAQSFAVLRELVRQRGRVVGKDALIDAVWKGTAVTDDSLVQCIGDIRRALGDKNRVLLKTVPRRGYRLVLPIDDVPAVRPPRGSMWHVLGLVALLCFVIVAFWPRTTSRLPDPPRVAVLPFVNLGADPSVDSLGKGVAEDIISMLAQSAGVAVIARNSSFKYGQGPVDVRQIGHELDADYVLDGSVRKSGDSLRIVAQLSDATTGRSMWSQRFDRTASGSSIQHDDVTSQIISSLIGEKSEIKRAQYRQAWESQKSSLGEFDYYLRGLDLYADAEDSGDNDRAGAVWAEGLRHFPNSTLLKVKLGWYHLTAYRTYRDKDADLHAAKAAELVREVLAADDLSFEVRRDAYWLNAFVLMQSHDFDFAVRQAQEAVALSPYDGRMLNSLAEVLVCAGDYRTALGWIDQAAAWDPQIKTHSHAHRGNAYRLMGRHAQAVIEFQQVPDLSAYMNLSAAISLMQLGKPAEARRWVASASGMQPRLTLSRWAEGDCYRDPQIIKTELAFLSRAGLAN</sequence>
<dbReference type="InterPro" id="IPR036388">
    <property type="entry name" value="WH-like_DNA-bd_sf"/>
</dbReference>
<name>A0A6L6J8E0_9RHOB</name>
<dbReference type="GO" id="GO:0003677">
    <property type="term" value="F:DNA binding"/>
    <property type="evidence" value="ECO:0007669"/>
    <property type="project" value="UniProtKB-UniRule"/>
</dbReference>
<dbReference type="Gene3D" id="1.25.40.10">
    <property type="entry name" value="Tetratricopeptide repeat domain"/>
    <property type="match status" value="1"/>
</dbReference>
<feature type="domain" description="OmpR/PhoB-type" evidence="4">
    <location>
        <begin position="6"/>
        <end position="103"/>
    </location>
</feature>
<evidence type="ECO:0000256" key="2">
    <source>
        <dbReference type="PROSITE-ProRule" id="PRU01091"/>
    </source>
</evidence>
<dbReference type="Gene3D" id="3.40.50.10070">
    <property type="entry name" value="TolB, N-terminal domain"/>
    <property type="match status" value="1"/>
</dbReference>
<dbReference type="RefSeq" id="WP_155094230.1">
    <property type="nucleotide sequence ID" value="NZ_WMIE01000001.1"/>
</dbReference>
<dbReference type="GO" id="GO:0000160">
    <property type="term" value="P:phosphorelay signal transduction system"/>
    <property type="evidence" value="ECO:0007669"/>
    <property type="project" value="InterPro"/>
</dbReference>
<organism evidence="5 6">
    <name type="scientific">Paracoccus aestuariivivens</name>
    <dbReference type="NCBI Taxonomy" id="1820333"/>
    <lineage>
        <taxon>Bacteria</taxon>
        <taxon>Pseudomonadati</taxon>
        <taxon>Pseudomonadota</taxon>
        <taxon>Alphaproteobacteria</taxon>
        <taxon>Rhodobacterales</taxon>
        <taxon>Paracoccaceae</taxon>
        <taxon>Paracoccus</taxon>
    </lineage>
</organism>
<feature type="transmembrane region" description="Helical" evidence="3">
    <location>
        <begin position="118"/>
        <end position="136"/>
    </location>
</feature>
<dbReference type="OrthoDB" id="54411at2"/>
<evidence type="ECO:0000256" key="1">
    <source>
        <dbReference type="ARBA" id="ARBA00023125"/>
    </source>
</evidence>
<dbReference type="Gene3D" id="1.10.10.10">
    <property type="entry name" value="Winged helix-like DNA-binding domain superfamily/Winged helix DNA-binding domain"/>
    <property type="match status" value="1"/>
</dbReference>
<proteinExistence type="predicted"/>
<dbReference type="InterPro" id="IPR011990">
    <property type="entry name" value="TPR-like_helical_dom_sf"/>
</dbReference>
<protein>
    <recommendedName>
        <fullName evidence="4">OmpR/PhoB-type domain-containing protein</fullName>
    </recommendedName>
</protein>
<evidence type="ECO:0000256" key="3">
    <source>
        <dbReference type="SAM" id="Phobius"/>
    </source>
</evidence>
<keyword evidence="1 2" id="KW-0238">DNA-binding</keyword>
<comment type="caution">
    <text evidence="5">The sequence shown here is derived from an EMBL/GenBank/DDBJ whole genome shotgun (WGS) entry which is preliminary data.</text>
</comment>
<dbReference type="InterPro" id="IPR016032">
    <property type="entry name" value="Sig_transdc_resp-reg_C-effctor"/>
</dbReference>
<keyword evidence="6" id="KW-1185">Reference proteome</keyword>
<dbReference type="SUPFAM" id="SSF46894">
    <property type="entry name" value="C-terminal effector domain of the bipartite response regulators"/>
    <property type="match status" value="1"/>
</dbReference>
<keyword evidence="3" id="KW-1133">Transmembrane helix</keyword>
<dbReference type="InterPro" id="IPR001867">
    <property type="entry name" value="OmpR/PhoB-type_DNA-bd"/>
</dbReference>
<evidence type="ECO:0000313" key="5">
    <source>
        <dbReference type="EMBL" id="MTH76897.1"/>
    </source>
</evidence>
<keyword evidence="3" id="KW-0472">Membrane</keyword>
<dbReference type="AlphaFoldDB" id="A0A6L6J8E0"/>
<gene>
    <name evidence="5" type="ORF">GL286_04050</name>
</gene>
<dbReference type="SUPFAM" id="SSF48452">
    <property type="entry name" value="TPR-like"/>
    <property type="match status" value="1"/>
</dbReference>
<dbReference type="Pfam" id="PF00486">
    <property type="entry name" value="Trans_reg_C"/>
    <property type="match status" value="1"/>
</dbReference>
<dbReference type="Proteomes" id="UP000478183">
    <property type="component" value="Unassembled WGS sequence"/>
</dbReference>
<dbReference type="PROSITE" id="PS51755">
    <property type="entry name" value="OMPR_PHOB"/>
    <property type="match status" value="1"/>
</dbReference>
<reference evidence="5 6" key="1">
    <citation type="submission" date="2019-11" db="EMBL/GenBank/DDBJ databases">
        <authorList>
            <person name="Dong K."/>
        </authorList>
    </citation>
    <scope>NUCLEOTIDE SEQUENCE [LARGE SCALE GENOMIC DNA]</scope>
    <source>
        <strain evidence="5 6">NBRC 111993</strain>
    </source>
</reference>
<accession>A0A6L6J8E0</accession>
<dbReference type="SMART" id="SM00862">
    <property type="entry name" value="Trans_reg_C"/>
    <property type="match status" value="1"/>
</dbReference>
<evidence type="ECO:0000313" key="6">
    <source>
        <dbReference type="Proteomes" id="UP000478183"/>
    </source>
</evidence>
<dbReference type="EMBL" id="WMIE01000001">
    <property type="protein sequence ID" value="MTH76897.1"/>
    <property type="molecule type" value="Genomic_DNA"/>
</dbReference>
<dbReference type="CDD" id="cd00383">
    <property type="entry name" value="trans_reg_C"/>
    <property type="match status" value="1"/>
</dbReference>
<feature type="DNA-binding region" description="OmpR/PhoB-type" evidence="2">
    <location>
        <begin position="6"/>
        <end position="103"/>
    </location>
</feature>
<evidence type="ECO:0000259" key="4">
    <source>
        <dbReference type="PROSITE" id="PS51755"/>
    </source>
</evidence>
<keyword evidence="3" id="KW-0812">Transmembrane</keyword>